<evidence type="ECO:0000256" key="3">
    <source>
        <dbReference type="ARBA" id="ARBA00022989"/>
    </source>
</evidence>
<keyword evidence="4 6" id="KW-0472">Membrane</keyword>
<comment type="subcellular location">
    <subcellularLocation>
        <location evidence="1">Membrane</location>
        <topology evidence="1">Multi-pass membrane protein</topology>
    </subcellularLocation>
</comment>
<comment type="similarity">
    <text evidence="5">Belongs to the SAT4 family.</text>
</comment>
<dbReference type="InterPro" id="IPR052337">
    <property type="entry name" value="SAT4-like"/>
</dbReference>
<evidence type="ECO:0000313" key="8">
    <source>
        <dbReference type="EMBL" id="ROV86730.1"/>
    </source>
</evidence>
<dbReference type="OrthoDB" id="444631at2759"/>
<dbReference type="AlphaFoldDB" id="A0A423V7J3"/>
<keyword evidence="2 6" id="KW-0812">Transmembrane</keyword>
<sequence>MPAWQLVQMSEVGYVMQLNFPINPTFAKLSLLALYFRIFSVNPIFKRWVWLLATLQICWFLAIFLCRVMFCLPIQKLWLAPTPGRCIDPSLLLAAGESVNAVIAFSMIALAMWMVRTLSISNGSKWRLRLLFVLGGLTGVIDIVSIAEAYGTITLNLTYLCLSTLQFIANTICCCAPVYKTIIPKIPDIPILKKIKSKVSMLYESKSDKSENSKDYPLSTLVTIGGTVVKRRGGPEQKWVQLNEPRRPGMSWPDGANTADVETVPDGQAPWGCGPGQQGGQNVHVQRTFEVV</sequence>
<reference evidence="8 9" key="1">
    <citation type="submission" date="2015-09" db="EMBL/GenBank/DDBJ databases">
        <title>Host preference determinants of Valsa canker pathogens revealed by comparative genomics.</title>
        <authorList>
            <person name="Yin Z."/>
            <person name="Huang L."/>
        </authorList>
    </citation>
    <scope>NUCLEOTIDE SEQUENCE [LARGE SCALE GENOMIC DNA]</scope>
    <source>
        <strain evidence="8 9">03-1</strain>
    </source>
</reference>
<proteinExistence type="inferred from homology"/>
<keyword evidence="9" id="KW-1185">Reference proteome</keyword>
<protein>
    <recommendedName>
        <fullName evidence="7">Rhodopsin domain-containing protein</fullName>
    </recommendedName>
</protein>
<dbReference type="PANTHER" id="PTHR33048:SF47">
    <property type="entry name" value="INTEGRAL MEMBRANE PROTEIN-RELATED"/>
    <property type="match status" value="1"/>
</dbReference>
<dbReference type="STRING" id="356882.A0A423V7J3"/>
<dbReference type="Pfam" id="PF20684">
    <property type="entry name" value="Fung_rhodopsin"/>
    <property type="match status" value="1"/>
</dbReference>
<evidence type="ECO:0000259" key="7">
    <source>
        <dbReference type="Pfam" id="PF20684"/>
    </source>
</evidence>
<keyword evidence="3 6" id="KW-1133">Transmembrane helix</keyword>
<dbReference type="InterPro" id="IPR049326">
    <property type="entry name" value="Rhodopsin_dom_fungi"/>
</dbReference>
<evidence type="ECO:0000256" key="4">
    <source>
        <dbReference type="ARBA" id="ARBA00023136"/>
    </source>
</evidence>
<dbReference type="PANTHER" id="PTHR33048">
    <property type="entry name" value="PTH11-LIKE INTEGRAL MEMBRANE PROTEIN (AFU_ORTHOLOGUE AFUA_5G11245)"/>
    <property type="match status" value="1"/>
</dbReference>
<feature type="transmembrane region" description="Helical" evidence="6">
    <location>
        <begin position="48"/>
        <end position="70"/>
    </location>
</feature>
<feature type="transmembrane region" description="Helical" evidence="6">
    <location>
        <begin position="20"/>
        <end position="36"/>
    </location>
</feature>
<dbReference type="GO" id="GO:0016020">
    <property type="term" value="C:membrane"/>
    <property type="evidence" value="ECO:0007669"/>
    <property type="project" value="UniProtKB-SubCell"/>
</dbReference>
<feature type="domain" description="Rhodopsin" evidence="7">
    <location>
        <begin position="8"/>
        <end position="183"/>
    </location>
</feature>
<organism evidence="8 9">
    <name type="scientific">Cytospora schulzeri</name>
    <dbReference type="NCBI Taxonomy" id="448051"/>
    <lineage>
        <taxon>Eukaryota</taxon>
        <taxon>Fungi</taxon>
        <taxon>Dikarya</taxon>
        <taxon>Ascomycota</taxon>
        <taxon>Pezizomycotina</taxon>
        <taxon>Sordariomycetes</taxon>
        <taxon>Sordariomycetidae</taxon>
        <taxon>Diaporthales</taxon>
        <taxon>Cytosporaceae</taxon>
        <taxon>Cytospora</taxon>
    </lineage>
</organism>
<evidence type="ECO:0000256" key="5">
    <source>
        <dbReference type="ARBA" id="ARBA00038359"/>
    </source>
</evidence>
<evidence type="ECO:0000256" key="6">
    <source>
        <dbReference type="SAM" id="Phobius"/>
    </source>
</evidence>
<feature type="transmembrane region" description="Helical" evidence="6">
    <location>
        <begin position="127"/>
        <end position="151"/>
    </location>
</feature>
<evidence type="ECO:0000313" key="9">
    <source>
        <dbReference type="Proteomes" id="UP000283895"/>
    </source>
</evidence>
<dbReference type="Proteomes" id="UP000283895">
    <property type="component" value="Unassembled WGS sequence"/>
</dbReference>
<evidence type="ECO:0000256" key="1">
    <source>
        <dbReference type="ARBA" id="ARBA00004141"/>
    </source>
</evidence>
<evidence type="ECO:0000256" key="2">
    <source>
        <dbReference type="ARBA" id="ARBA00022692"/>
    </source>
</evidence>
<gene>
    <name evidence="8" type="ORF">VMCG_10907</name>
</gene>
<name>A0A423V7J3_9PEZI</name>
<feature type="transmembrane region" description="Helical" evidence="6">
    <location>
        <begin position="90"/>
        <end position="115"/>
    </location>
</feature>
<comment type="caution">
    <text evidence="8">The sequence shown here is derived from an EMBL/GenBank/DDBJ whole genome shotgun (WGS) entry which is preliminary data.</text>
</comment>
<accession>A0A423V7J3</accession>
<dbReference type="EMBL" id="LKEA01000145">
    <property type="protein sequence ID" value="ROV86730.1"/>
    <property type="molecule type" value="Genomic_DNA"/>
</dbReference>